<evidence type="ECO:0000256" key="1">
    <source>
        <dbReference type="ARBA" id="ARBA00001936"/>
    </source>
</evidence>
<evidence type="ECO:0000256" key="8">
    <source>
        <dbReference type="RuleBase" id="RU003427"/>
    </source>
</evidence>
<keyword evidence="12" id="KW-1185">Reference proteome</keyword>
<evidence type="ECO:0000256" key="3">
    <source>
        <dbReference type="ARBA" id="ARBA00022723"/>
    </source>
</evidence>
<dbReference type="PRINTS" id="PR00072">
    <property type="entry name" value="MALOXRDTASE"/>
</dbReference>
<evidence type="ECO:0000259" key="9">
    <source>
        <dbReference type="SMART" id="SM00919"/>
    </source>
</evidence>
<feature type="binding site" evidence="6">
    <location>
        <position position="144"/>
    </location>
    <ligand>
        <name>(S)-malate</name>
        <dbReference type="ChEBI" id="CHEBI:15589"/>
    </ligand>
</feature>
<dbReference type="InterPro" id="IPR046346">
    <property type="entry name" value="Aminoacid_DH-like_N_sf"/>
</dbReference>
<organism evidence="11 12">
    <name type="scientific">Luteitalea pratensis</name>
    <dbReference type="NCBI Taxonomy" id="1855912"/>
    <lineage>
        <taxon>Bacteria</taxon>
        <taxon>Pseudomonadati</taxon>
        <taxon>Acidobacteriota</taxon>
        <taxon>Vicinamibacteria</taxon>
        <taxon>Vicinamibacterales</taxon>
        <taxon>Vicinamibacteraceae</taxon>
        <taxon>Luteitalea</taxon>
    </lineage>
</organism>
<evidence type="ECO:0000256" key="2">
    <source>
        <dbReference type="ARBA" id="ARBA00008785"/>
    </source>
</evidence>
<dbReference type="Pfam" id="PF03949">
    <property type="entry name" value="Malic_M"/>
    <property type="match status" value="1"/>
</dbReference>
<dbReference type="SMART" id="SM00919">
    <property type="entry name" value="Malic_M"/>
    <property type="match status" value="1"/>
</dbReference>
<feature type="active site" description="Proton donor" evidence="5">
    <location>
        <position position="91"/>
    </location>
</feature>
<name>A0A143PH22_LUTPR</name>
<dbReference type="KEGG" id="abac:LuPra_01002"/>
<dbReference type="InterPro" id="IPR001891">
    <property type="entry name" value="Malic_OxRdtase"/>
</dbReference>
<feature type="active site" description="Proton acceptor" evidence="5">
    <location>
        <position position="162"/>
    </location>
</feature>
<dbReference type="InterPro" id="IPR015884">
    <property type="entry name" value="Malic_enzyme_CS"/>
</dbReference>
<evidence type="ECO:0000256" key="5">
    <source>
        <dbReference type="PIRSR" id="PIRSR000106-1"/>
    </source>
</evidence>
<dbReference type="Proteomes" id="UP000076079">
    <property type="component" value="Chromosome"/>
</dbReference>
<dbReference type="SUPFAM" id="SSF51735">
    <property type="entry name" value="NAD(P)-binding Rossmann-fold domains"/>
    <property type="match status" value="1"/>
</dbReference>
<dbReference type="SUPFAM" id="SSF53223">
    <property type="entry name" value="Aminoacid dehydrogenase-like, N-terminal domain"/>
    <property type="match status" value="1"/>
</dbReference>
<comment type="similarity">
    <text evidence="2 8">Belongs to the malic enzymes family.</text>
</comment>
<feature type="binding site" evidence="6">
    <location>
        <position position="395"/>
    </location>
    <ligand>
        <name>(S)-malate</name>
        <dbReference type="ChEBI" id="CHEBI:15589"/>
    </ligand>
</feature>
<gene>
    <name evidence="11" type="primary">maeA_1</name>
    <name evidence="11" type="ORF">LuPra_01002</name>
</gene>
<dbReference type="PANTHER" id="PTHR23406">
    <property type="entry name" value="MALIC ENZYME-RELATED"/>
    <property type="match status" value="1"/>
</dbReference>
<dbReference type="AlphaFoldDB" id="A0A143PH22"/>
<dbReference type="Gene3D" id="3.40.50.720">
    <property type="entry name" value="NAD(P)-binding Rossmann-like Domain"/>
    <property type="match status" value="1"/>
</dbReference>
<feature type="binding site" evidence="7">
    <location>
        <position position="257"/>
    </location>
    <ligand>
        <name>a divalent metal cation</name>
        <dbReference type="ChEBI" id="CHEBI:60240"/>
    </ligand>
</feature>
<dbReference type="PROSITE" id="PS00331">
    <property type="entry name" value="MALIC_ENZYMES"/>
    <property type="match status" value="1"/>
</dbReference>
<dbReference type="NCBIfam" id="NF010052">
    <property type="entry name" value="PRK13529.1"/>
    <property type="match status" value="1"/>
</dbReference>
<comment type="cofactor">
    <cofactor evidence="1">
        <name>Mn(2+)</name>
        <dbReference type="ChEBI" id="CHEBI:29035"/>
    </cofactor>
</comment>
<dbReference type="OrthoDB" id="3314528at2"/>
<dbReference type="PATRIC" id="fig|1813736.3.peg.1049"/>
<dbReference type="GO" id="GO:0051287">
    <property type="term" value="F:NAD binding"/>
    <property type="evidence" value="ECO:0007669"/>
    <property type="project" value="InterPro"/>
</dbReference>
<dbReference type="PIRSF" id="PIRSF000106">
    <property type="entry name" value="ME"/>
    <property type="match status" value="1"/>
</dbReference>
<feature type="domain" description="Malic enzyme N-terminal" evidence="10">
    <location>
        <begin position="68"/>
        <end position="248"/>
    </location>
</feature>
<protein>
    <submittedName>
        <fullName evidence="11">NAD-dependent malic enzyme</fullName>
        <ecNumber evidence="11">1.1.1.38</ecNumber>
    </submittedName>
</protein>
<feature type="domain" description="Malic enzyme NAD-binding" evidence="9">
    <location>
        <begin position="258"/>
        <end position="508"/>
    </location>
</feature>
<evidence type="ECO:0000259" key="10">
    <source>
        <dbReference type="SMART" id="SM01274"/>
    </source>
</evidence>
<dbReference type="InterPro" id="IPR012302">
    <property type="entry name" value="Malic_NAD-bd"/>
</dbReference>
<dbReference type="GO" id="GO:0006108">
    <property type="term" value="P:malate metabolic process"/>
    <property type="evidence" value="ECO:0007669"/>
    <property type="project" value="TreeGrafter"/>
</dbReference>
<dbReference type="EMBL" id="CP015136">
    <property type="protein sequence ID" value="AMY07821.1"/>
    <property type="molecule type" value="Genomic_DNA"/>
</dbReference>
<dbReference type="SMART" id="SM01274">
    <property type="entry name" value="malic"/>
    <property type="match status" value="1"/>
</dbReference>
<dbReference type="GO" id="GO:0046872">
    <property type="term" value="F:metal ion binding"/>
    <property type="evidence" value="ECO:0007669"/>
    <property type="project" value="UniProtKB-KW"/>
</dbReference>
<dbReference type="PANTHER" id="PTHR23406:SF90">
    <property type="entry name" value="MALIC ENZYME-RELATED"/>
    <property type="match status" value="1"/>
</dbReference>
<dbReference type="InterPro" id="IPR037062">
    <property type="entry name" value="Malic_N_dom_sf"/>
</dbReference>
<sequence length="532" mass="58775">MKRGFDVLRDKALNRSITFSRRDRDRLGLRGLLPHRVATDRQMVQRVMDNLQRLPRDIDRYMLLSSLQERNQRLFYQVIDAHVDTILPLIYTPTVGEACREFSHMARDPKGFFITPDDRGSIRRILANWPRKDIRVIVVTDGERILGLGDLGANGMGIPVGKLALYTACAGIDPEKCLPVTLDVGTNNDALRKDLLYLGYPRRRLTGNAYFTLVDEFVSAAQSRYPDALIQFEDFLTPNAYALLNRYRQRALCFNDDIQGTAAVALAGVYSSTRITNLRFTDLNIMFLGAGSAATGIADLMTAAFVDEGLTVDEARRHLSFVDVNGLVVKSRTDLLEHNLPYAHEMRPLGFVDAIEAIRPHVLIGATGAPGTFTQAVVGKMSSINQRPALFALSNPTSRAECTAEQAYAWSGGRALFASGSPFGPVAFGETMFHPAQGNNVYVFPGIGLGALACRARTLPDELFLTAARTLAGLVRRPHLDKGSLYPPLRDIRKISLAIAASVATQAYAMNLAREARPRNVRASVEAMMYRP</sequence>
<reference evidence="12" key="2">
    <citation type="submission" date="2016-04" db="EMBL/GenBank/DDBJ databases">
        <title>First Complete Genome Sequence of a Subdivision 6 Acidobacterium.</title>
        <authorList>
            <person name="Huang S."/>
            <person name="Vieira S."/>
            <person name="Bunk B."/>
            <person name="Riedel T."/>
            <person name="Sproeer C."/>
            <person name="Overmann J."/>
        </authorList>
    </citation>
    <scope>NUCLEOTIDE SEQUENCE [LARGE SCALE GENOMIC DNA]</scope>
    <source>
        <strain evidence="12">DSM 100886 HEG_-6_39</strain>
    </source>
</reference>
<dbReference type="GO" id="GO:0004473">
    <property type="term" value="F:malate dehydrogenase (decarboxylating) (NADP+) activity"/>
    <property type="evidence" value="ECO:0007669"/>
    <property type="project" value="TreeGrafter"/>
</dbReference>
<feature type="binding site" evidence="7">
    <location>
        <position position="233"/>
    </location>
    <ligand>
        <name>a divalent metal cation</name>
        <dbReference type="ChEBI" id="CHEBI:60240"/>
    </ligand>
</feature>
<keyword evidence="4 11" id="KW-0560">Oxidoreductase</keyword>
<dbReference type="STRING" id="1855912.LuPra_01002"/>
<feature type="binding site" evidence="6">
    <location>
        <position position="439"/>
    </location>
    <ligand>
        <name>(S)-malate</name>
        <dbReference type="ChEBI" id="CHEBI:15589"/>
    </ligand>
</feature>
<feature type="binding site" evidence="7">
    <location>
        <position position="234"/>
    </location>
    <ligand>
        <name>a divalent metal cation</name>
        <dbReference type="ChEBI" id="CHEBI:60240"/>
    </ligand>
</feature>
<dbReference type="EC" id="1.1.1.38" evidence="11"/>
<accession>A0A143PH22</accession>
<dbReference type="CDD" id="cd05312">
    <property type="entry name" value="NAD_bind_1_malic_enz"/>
    <property type="match status" value="1"/>
</dbReference>
<evidence type="ECO:0000313" key="12">
    <source>
        <dbReference type="Proteomes" id="UP000076079"/>
    </source>
</evidence>
<dbReference type="Gene3D" id="3.40.50.10380">
    <property type="entry name" value="Malic enzyme, N-terminal domain"/>
    <property type="match status" value="1"/>
</dbReference>
<evidence type="ECO:0000256" key="6">
    <source>
        <dbReference type="PIRSR" id="PIRSR000106-2"/>
    </source>
</evidence>
<dbReference type="InterPro" id="IPR012301">
    <property type="entry name" value="Malic_N_dom"/>
</dbReference>
<reference evidence="11 12" key="1">
    <citation type="journal article" date="2016" name="Genome Announc.">
        <title>First Complete Genome Sequence of a Subdivision 6 Acidobacterium Strain.</title>
        <authorList>
            <person name="Huang S."/>
            <person name="Vieira S."/>
            <person name="Bunk B."/>
            <person name="Riedel T."/>
            <person name="Sproer C."/>
            <person name="Overmann J."/>
        </authorList>
    </citation>
    <scope>NUCLEOTIDE SEQUENCE [LARGE SCALE GENOMIC DNA]</scope>
    <source>
        <strain evidence="12">DSM 100886 HEG_-6_39</strain>
    </source>
</reference>
<comment type="cofactor">
    <cofactor evidence="7">
        <name>Mg(2+)</name>
        <dbReference type="ChEBI" id="CHEBI:18420"/>
    </cofactor>
    <cofactor evidence="7">
        <name>Mn(2+)</name>
        <dbReference type="ChEBI" id="CHEBI:29035"/>
    </cofactor>
    <text evidence="7">Divalent metal cations. Prefers magnesium or manganese.</text>
</comment>
<dbReference type="InterPro" id="IPR036291">
    <property type="entry name" value="NAD(P)-bd_dom_sf"/>
</dbReference>
<dbReference type="Pfam" id="PF00390">
    <property type="entry name" value="malic"/>
    <property type="match status" value="1"/>
</dbReference>
<evidence type="ECO:0000256" key="4">
    <source>
        <dbReference type="ARBA" id="ARBA00023002"/>
    </source>
</evidence>
<proteinExistence type="inferred from homology"/>
<evidence type="ECO:0000313" key="11">
    <source>
        <dbReference type="EMBL" id="AMY07821.1"/>
    </source>
</evidence>
<keyword evidence="3 7" id="KW-0479">Metal-binding</keyword>
<evidence type="ECO:0000256" key="7">
    <source>
        <dbReference type="PIRSR" id="PIRSR000106-3"/>
    </source>
</evidence>